<dbReference type="RefSeq" id="WP_040717904.1">
    <property type="nucleotide sequence ID" value="NZ_CAWPHS010000007.1"/>
</dbReference>
<keyword evidence="3" id="KW-1185">Reference proteome</keyword>
<dbReference type="EMBL" id="JAAXPE010000015">
    <property type="protein sequence ID" value="NKY87152.1"/>
    <property type="molecule type" value="Genomic_DNA"/>
</dbReference>
<gene>
    <name evidence="2" type="ORF">HGA07_16105</name>
</gene>
<dbReference type="Pfam" id="PF19730">
    <property type="entry name" value="DUF6221"/>
    <property type="match status" value="1"/>
</dbReference>
<organism evidence="2 3">
    <name type="scientific">Nocardia veterana</name>
    <dbReference type="NCBI Taxonomy" id="132249"/>
    <lineage>
        <taxon>Bacteria</taxon>
        <taxon>Bacillati</taxon>
        <taxon>Actinomycetota</taxon>
        <taxon>Actinomycetes</taxon>
        <taxon>Mycobacteriales</taxon>
        <taxon>Nocardiaceae</taxon>
        <taxon>Nocardia</taxon>
    </lineage>
</organism>
<evidence type="ECO:0000313" key="2">
    <source>
        <dbReference type="EMBL" id="NKY87152.1"/>
    </source>
</evidence>
<reference evidence="2 3" key="1">
    <citation type="submission" date="2020-04" db="EMBL/GenBank/DDBJ databases">
        <title>MicrobeNet Type strains.</title>
        <authorList>
            <person name="Nicholson A.C."/>
        </authorList>
    </citation>
    <scope>NUCLEOTIDE SEQUENCE [LARGE SCALE GENOMIC DNA]</scope>
    <source>
        <strain evidence="2 3">DSM 44445</strain>
    </source>
</reference>
<name>A0A7X6LYZ7_9NOCA</name>
<comment type="caution">
    <text evidence="2">The sequence shown here is derived from an EMBL/GenBank/DDBJ whole genome shotgun (WGS) entry which is preliminary data.</text>
</comment>
<protein>
    <submittedName>
        <fullName evidence="2">Uncharacterized protein</fullName>
    </submittedName>
</protein>
<accession>A0A7X6LYZ7</accession>
<feature type="region of interest" description="Disordered" evidence="1">
    <location>
        <begin position="33"/>
        <end position="54"/>
    </location>
</feature>
<dbReference type="InterPro" id="IPR046193">
    <property type="entry name" value="DUF6221"/>
</dbReference>
<evidence type="ECO:0000313" key="3">
    <source>
        <dbReference type="Proteomes" id="UP000523447"/>
    </source>
</evidence>
<dbReference type="AlphaFoldDB" id="A0A7X6LYZ7"/>
<dbReference type="Proteomes" id="UP000523447">
    <property type="component" value="Unassembled WGS sequence"/>
</dbReference>
<proteinExistence type="predicted"/>
<sequence length="111" mass="12809">MGSIVEFIDARLREDEQLARAVDGERRTWRFESGDGSVRAGTQHPVATADRSAGPHIARYDPEQVLREVLAKRLIITLAQLPDDDRRRDRLLRCIALCWADHADYRQEWVL</sequence>
<evidence type="ECO:0000256" key="1">
    <source>
        <dbReference type="SAM" id="MobiDB-lite"/>
    </source>
</evidence>